<proteinExistence type="predicted"/>
<comment type="caution">
    <text evidence="4">The sequence shown here is derived from an EMBL/GenBank/DDBJ whole genome shotgun (WGS) entry which is preliminary data.</text>
</comment>
<gene>
    <name evidence="4" type="ORF">KP79_PYT19991</name>
</gene>
<dbReference type="Proteomes" id="UP000242188">
    <property type="component" value="Unassembled WGS sequence"/>
</dbReference>
<accession>A0A210PVN7</accession>
<evidence type="ECO:0000313" key="5">
    <source>
        <dbReference type="Proteomes" id="UP000242188"/>
    </source>
</evidence>
<keyword evidence="5" id="KW-1185">Reference proteome</keyword>
<evidence type="ECO:0000259" key="3">
    <source>
        <dbReference type="Pfam" id="PF16041"/>
    </source>
</evidence>
<reference evidence="4 5" key="1">
    <citation type="journal article" date="2017" name="Nat. Ecol. Evol.">
        <title>Scallop genome provides insights into evolution of bilaterian karyotype and development.</title>
        <authorList>
            <person name="Wang S."/>
            <person name="Zhang J."/>
            <person name="Jiao W."/>
            <person name="Li J."/>
            <person name="Xun X."/>
            <person name="Sun Y."/>
            <person name="Guo X."/>
            <person name="Huan P."/>
            <person name="Dong B."/>
            <person name="Zhang L."/>
            <person name="Hu X."/>
            <person name="Sun X."/>
            <person name="Wang J."/>
            <person name="Zhao C."/>
            <person name="Wang Y."/>
            <person name="Wang D."/>
            <person name="Huang X."/>
            <person name="Wang R."/>
            <person name="Lv J."/>
            <person name="Li Y."/>
            <person name="Zhang Z."/>
            <person name="Liu B."/>
            <person name="Lu W."/>
            <person name="Hui Y."/>
            <person name="Liang J."/>
            <person name="Zhou Z."/>
            <person name="Hou R."/>
            <person name="Li X."/>
            <person name="Liu Y."/>
            <person name="Li H."/>
            <person name="Ning X."/>
            <person name="Lin Y."/>
            <person name="Zhao L."/>
            <person name="Xing Q."/>
            <person name="Dou J."/>
            <person name="Li Y."/>
            <person name="Mao J."/>
            <person name="Guo H."/>
            <person name="Dou H."/>
            <person name="Li T."/>
            <person name="Mu C."/>
            <person name="Jiang W."/>
            <person name="Fu Q."/>
            <person name="Fu X."/>
            <person name="Miao Y."/>
            <person name="Liu J."/>
            <person name="Yu Q."/>
            <person name="Li R."/>
            <person name="Liao H."/>
            <person name="Li X."/>
            <person name="Kong Y."/>
            <person name="Jiang Z."/>
            <person name="Chourrout D."/>
            <person name="Li R."/>
            <person name="Bao Z."/>
        </authorList>
    </citation>
    <scope>NUCLEOTIDE SEQUENCE [LARGE SCALE GENOMIC DNA]</scope>
    <source>
        <strain evidence="4 5">PY_sf001</strain>
    </source>
</reference>
<feature type="transmembrane region" description="Helical" evidence="2">
    <location>
        <begin position="301"/>
        <end position="324"/>
    </location>
</feature>
<dbReference type="OrthoDB" id="10489657at2759"/>
<sequence length="528" mass="58479">MPRRRLRSPRTRVRYDSPDDCCTGCCATCCCCCCWSRAMVARKSRIKMLWMYVLMIGLVIGITIGVVFYGSLFTDISASDMKVIDGKLSHLFCDSVNIDTANPTSDFAPFSAYIVGTPLKIDPTHKENYGFQLSFDFHQPWTYATRQFYLLSGSSAKLFCPQVTGIMGVVIIKGQANYTEFIQDSPNYQCVGCEYAHVIYNERHSGPNSWTFSDTDEYFFVFIGQESLWASCELDLTRTAYKTDISTSSCYKVTTCEFSLGLEESNPPKQIIVKLEPDKVASGKRYMYSTTSIQSTCVARLWVYIVLFLCCPGIVCIILSVLIYKFCADPVEDDDDDDDDISDEQSPLLWDSAPSYSGVVVTEPPKYEDIMADNDNQLPSYEEAVASGTFPAGNYGAVGNVGINHSEPLRNTDVPVNQADNLRHVSIIDVGATSRGPNQEANETDNTQGPESLNNFPEVSSSVNLDQTSRVLVMNLSDDVHTDDLVSPSDDLEPSSSDFDSDSSDSADSVIIDDGSEQVRNTSTDTRK</sequence>
<feature type="region of interest" description="Disordered" evidence="1">
    <location>
        <begin position="431"/>
        <end position="462"/>
    </location>
</feature>
<dbReference type="InterPro" id="IPR032010">
    <property type="entry name" value="APD1-4_M"/>
</dbReference>
<feature type="transmembrane region" description="Helical" evidence="2">
    <location>
        <begin position="49"/>
        <end position="72"/>
    </location>
</feature>
<keyword evidence="2" id="KW-0472">Membrane</keyword>
<name>A0A210PVN7_MIZYE</name>
<feature type="domain" description="E3 ubiquitin-protein ligase APD1-4 middle" evidence="3">
    <location>
        <begin position="215"/>
        <end position="314"/>
    </location>
</feature>
<dbReference type="Pfam" id="PF16041">
    <property type="entry name" value="APD1-4_M"/>
    <property type="match status" value="1"/>
</dbReference>
<feature type="compositionally biased region" description="Polar residues" evidence="1">
    <location>
        <begin position="435"/>
        <end position="462"/>
    </location>
</feature>
<evidence type="ECO:0000256" key="2">
    <source>
        <dbReference type="SAM" id="Phobius"/>
    </source>
</evidence>
<feature type="region of interest" description="Disordered" evidence="1">
    <location>
        <begin position="481"/>
        <end position="528"/>
    </location>
</feature>
<dbReference type="AlphaFoldDB" id="A0A210PVN7"/>
<protein>
    <recommendedName>
        <fullName evidence="3">E3 ubiquitin-protein ligase APD1-4 middle domain-containing protein</fullName>
    </recommendedName>
</protein>
<dbReference type="PANTHER" id="PTHR39077">
    <property type="entry name" value="DUF4793 DOMAIN-CONTAINING PROTEIN"/>
    <property type="match status" value="1"/>
</dbReference>
<organism evidence="4 5">
    <name type="scientific">Mizuhopecten yessoensis</name>
    <name type="common">Japanese scallop</name>
    <name type="synonym">Patinopecten yessoensis</name>
    <dbReference type="NCBI Taxonomy" id="6573"/>
    <lineage>
        <taxon>Eukaryota</taxon>
        <taxon>Metazoa</taxon>
        <taxon>Spiralia</taxon>
        <taxon>Lophotrochozoa</taxon>
        <taxon>Mollusca</taxon>
        <taxon>Bivalvia</taxon>
        <taxon>Autobranchia</taxon>
        <taxon>Pteriomorphia</taxon>
        <taxon>Pectinida</taxon>
        <taxon>Pectinoidea</taxon>
        <taxon>Pectinidae</taxon>
        <taxon>Mizuhopecten</taxon>
    </lineage>
</organism>
<dbReference type="PANTHER" id="PTHR39077:SF1">
    <property type="entry name" value="E3 UBIQUITIN-PROTEIN LIGASE APD1-4 MIDDLE DOMAIN-CONTAINING PROTEIN"/>
    <property type="match status" value="1"/>
</dbReference>
<feature type="compositionally biased region" description="Polar residues" evidence="1">
    <location>
        <begin position="518"/>
        <end position="528"/>
    </location>
</feature>
<dbReference type="EMBL" id="NEDP02005460">
    <property type="protein sequence ID" value="OWF40557.1"/>
    <property type="molecule type" value="Genomic_DNA"/>
</dbReference>
<keyword evidence="2" id="KW-1133">Transmembrane helix</keyword>
<evidence type="ECO:0000256" key="1">
    <source>
        <dbReference type="SAM" id="MobiDB-lite"/>
    </source>
</evidence>
<keyword evidence="2" id="KW-0812">Transmembrane</keyword>
<feature type="compositionally biased region" description="Low complexity" evidence="1">
    <location>
        <begin position="485"/>
        <end position="498"/>
    </location>
</feature>
<evidence type="ECO:0000313" key="4">
    <source>
        <dbReference type="EMBL" id="OWF40557.1"/>
    </source>
</evidence>